<protein>
    <submittedName>
        <fullName evidence="1">Uncharacterized protein</fullName>
    </submittedName>
</protein>
<dbReference type="EMBL" id="FP929059">
    <property type="protein sequence ID" value="CBL34985.1"/>
    <property type="molecule type" value="Genomic_DNA"/>
</dbReference>
<dbReference type="HOGENOM" id="CLU_2897484_0_0_9"/>
<dbReference type="BioCyc" id="ESIR717961:G136L-1767-MONOMER"/>
<dbReference type="KEGG" id="esr:ES1_21250"/>
<gene>
    <name evidence="1" type="ORF">ES1_21250</name>
</gene>
<evidence type="ECO:0000313" key="2">
    <source>
        <dbReference type="Proteomes" id="UP000007050"/>
    </source>
</evidence>
<reference evidence="1 2" key="1">
    <citation type="submission" date="2010-03" db="EMBL/GenBank/DDBJ databases">
        <title>The genome sequence of Eubacterium siraeum V10Sc8a.</title>
        <authorList>
            <consortium name="metaHIT consortium -- http://www.metahit.eu/"/>
            <person name="Pajon A."/>
            <person name="Turner K."/>
            <person name="Parkhill J."/>
            <person name="Duncan S."/>
            <person name="Flint H."/>
        </authorList>
    </citation>
    <scope>NUCLEOTIDE SEQUENCE [LARGE SCALE GENOMIC DNA]</scope>
    <source>
        <strain evidence="1 2">V10Sc8a</strain>
    </source>
</reference>
<dbReference type="AlphaFoldDB" id="D4MMK2"/>
<evidence type="ECO:0000313" key="1">
    <source>
        <dbReference type="EMBL" id="CBL34985.1"/>
    </source>
</evidence>
<accession>D4MMK2</accession>
<sequence length="62" mass="7118">MIGRPKCAWCINRTNKTANPYEWKCKAFPNGIPEKKVMFITRDLCVDCNNGIGFVPNEELNK</sequence>
<reference evidence="1 2" key="2">
    <citation type="submission" date="2010-03" db="EMBL/GenBank/DDBJ databases">
        <authorList>
            <person name="Pajon A."/>
        </authorList>
    </citation>
    <scope>NUCLEOTIDE SEQUENCE [LARGE SCALE GENOMIC DNA]</scope>
    <source>
        <strain evidence="1 2">V10Sc8a</strain>
    </source>
</reference>
<dbReference type="Proteomes" id="UP000007050">
    <property type="component" value="Chromosome"/>
</dbReference>
<proteinExistence type="predicted"/>
<organism evidence="1 2">
    <name type="scientific">[Eubacterium] siraeum V10Sc8a</name>
    <dbReference type="NCBI Taxonomy" id="717961"/>
    <lineage>
        <taxon>Bacteria</taxon>
        <taxon>Bacillati</taxon>
        <taxon>Bacillota</taxon>
        <taxon>Clostridia</taxon>
        <taxon>Eubacteriales</taxon>
        <taxon>Oscillospiraceae</taxon>
        <taxon>Oscillospiraceae incertae sedis</taxon>
    </lineage>
</organism>
<name>D4MMK2_9FIRM</name>